<evidence type="ECO:0000313" key="4">
    <source>
        <dbReference type="Proteomes" id="UP000319212"/>
    </source>
</evidence>
<comment type="caution">
    <text evidence="3">The sequence shown here is derived from an EMBL/GenBank/DDBJ whole genome shotgun (WGS) entry which is preliminary data.</text>
</comment>
<reference evidence="3 4" key="1">
    <citation type="journal article" date="2019" name="Environ. Microbiol.">
        <title>Species interactions and distinct microbial communities in high Arctic permafrost affected cryosols are associated with the CH4 and CO2 gas fluxes.</title>
        <authorList>
            <person name="Altshuler I."/>
            <person name="Hamel J."/>
            <person name="Turney S."/>
            <person name="Magnuson E."/>
            <person name="Levesque R."/>
            <person name="Greer C."/>
            <person name="Whyte L.G."/>
        </authorList>
    </citation>
    <scope>NUCLEOTIDE SEQUENCE [LARGE SCALE GENOMIC DNA]</scope>
    <source>
        <strain evidence="3 4">S06.C</strain>
    </source>
</reference>
<feature type="compositionally biased region" description="Basic and acidic residues" evidence="1">
    <location>
        <begin position="200"/>
        <end position="212"/>
    </location>
</feature>
<evidence type="ECO:0000259" key="2">
    <source>
        <dbReference type="Pfam" id="PF13719"/>
    </source>
</evidence>
<name>A0A502DUC0_9BURK</name>
<protein>
    <submittedName>
        <fullName evidence="3">DUF3426 domain-containing protein</fullName>
    </submittedName>
</protein>
<feature type="region of interest" description="Disordered" evidence="1">
    <location>
        <begin position="45"/>
        <end position="77"/>
    </location>
</feature>
<dbReference type="AlphaFoldDB" id="A0A502DUC0"/>
<feature type="domain" description="Zinc finger/thioredoxin putative" evidence="2">
    <location>
        <begin position="3"/>
        <end position="38"/>
    </location>
</feature>
<evidence type="ECO:0000256" key="1">
    <source>
        <dbReference type="SAM" id="MobiDB-lite"/>
    </source>
</evidence>
<proteinExistence type="predicted"/>
<evidence type="ECO:0000313" key="3">
    <source>
        <dbReference type="EMBL" id="TPG28624.1"/>
    </source>
</evidence>
<organism evidence="3 4">
    <name type="scientific">Variovorax guangxiensis</name>
    <dbReference type="NCBI Taxonomy" id="1775474"/>
    <lineage>
        <taxon>Bacteria</taxon>
        <taxon>Pseudomonadati</taxon>
        <taxon>Pseudomonadota</taxon>
        <taxon>Betaproteobacteria</taxon>
        <taxon>Burkholderiales</taxon>
        <taxon>Comamonadaceae</taxon>
        <taxon>Variovorax</taxon>
    </lineage>
</organism>
<gene>
    <name evidence="3" type="ORF">EAH82_07435</name>
</gene>
<feature type="region of interest" description="Disordered" evidence="1">
    <location>
        <begin position="231"/>
        <end position="257"/>
    </location>
</feature>
<dbReference type="RefSeq" id="WP_140840306.1">
    <property type="nucleotide sequence ID" value="NZ_RCZI01000002.1"/>
</dbReference>
<sequence length="454" mass="48623">MSLATRCPACGTTFKVVRDQLRISDGWVRCGRCSHVFDGGEHLHESLSPKVTNAPSTEPAALGRPASVAPPTPEPDMPGREVHVQTPSGALADVDFFSDTLLRLSAKALPSGGDAASPLPPPPAITDHIPQPPRSQPVALEPPSLGWPAFSHHAPATTVPVIEFPTETRVSDLPPAFLRDDDGWSRLPSLHMGKVPGPLRVDEDGASPRDADDAQFQTALRRTRINSLKIGRARAKAKDGATPAVVTTPSETAPAPIDAFGEAAPRASWPKEGAPVSRSPRNVSLDAAIAVPRRLRWRLPLRAAALTALVLLLAAQVLHQERNAIVARKPSLRPIFATTCEWLGCQLSALREIANIRIDGASFAREKSGEGYEFSFTLRNLASIPLAMPAIELSLLDTQERTVVRRVLRPTDYGAPATLAPHAERATLLPVTLAGEDAATLPRVAGFRLDAFYP</sequence>
<dbReference type="InterPro" id="IPR021834">
    <property type="entry name" value="DUF3426"/>
</dbReference>
<dbReference type="InterPro" id="IPR011723">
    <property type="entry name" value="Znf/thioredoxin_put"/>
</dbReference>
<dbReference type="EMBL" id="RCZI01000002">
    <property type="protein sequence ID" value="TPG28624.1"/>
    <property type="molecule type" value="Genomic_DNA"/>
</dbReference>
<dbReference type="OrthoDB" id="5294582at2"/>
<feature type="region of interest" description="Disordered" evidence="1">
    <location>
        <begin position="189"/>
        <end position="216"/>
    </location>
</feature>
<dbReference type="Proteomes" id="UP000319212">
    <property type="component" value="Unassembled WGS sequence"/>
</dbReference>
<dbReference type="Pfam" id="PF11906">
    <property type="entry name" value="DUF3426"/>
    <property type="match status" value="1"/>
</dbReference>
<dbReference type="NCBIfam" id="TIGR02098">
    <property type="entry name" value="MJ0042_CXXC"/>
    <property type="match status" value="1"/>
</dbReference>
<dbReference type="Pfam" id="PF13719">
    <property type="entry name" value="Zn_ribbon_5"/>
    <property type="match status" value="1"/>
</dbReference>
<accession>A0A502DUC0</accession>